<evidence type="ECO:0000313" key="2">
    <source>
        <dbReference type="EMBL" id="TCO55729.1"/>
    </source>
</evidence>
<organism evidence="2 3">
    <name type="scientific">Actinocrispum wychmicini</name>
    <dbReference type="NCBI Taxonomy" id="1213861"/>
    <lineage>
        <taxon>Bacteria</taxon>
        <taxon>Bacillati</taxon>
        <taxon>Actinomycetota</taxon>
        <taxon>Actinomycetes</taxon>
        <taxon>Pseudonocardiales</taxon>
        <taxon>Pseudonocardiaceae</taxon>
        <taxon>Actinocrispum</taxon>
    </lineage>
</organism>
<keyword evidence="3" id="KW-1185">Reference proteome</keyword>
<comment type="caution">
    <text evidence="2">The sequence shown here is derived from an EMBL/GenBank/DDBJ whole genome shotgun (WGS) entry which is preliminary data.</text>
</comment>
<evidence type="ECO:0008006" key="4">
    <source>
        <dbReference type="Google" id="ProtNLM"/>
    </source>
</evidence>
<dbReference type="Proteomes" id="UP000295680">
    <property type="component" value="Unassembled WGS sequence"/>
</dbReference>
<dbReference type="EMBL" id="SLWS01000007">
    <property type="protein sequence ID" value="TCO55729.1"/>
    <property type="molecule type" value="Genomic_DNA"/>
</dbReference>
<proteinExistence type="predicted"/>
<gene>
    <name evidence="2" type="ORF">EV192_107152</name>
</gene>
<sequence>MLRTMIKTAIIAVTAVAAIVGTIGSASAASGSSPVVDHFQVLGFNNPPNAGGQFAYICNYQSTRNDFHFFVWDNNAHEYATLTDSSATEYRGPVNTWVNAGECNSFKFTPARQGNTVMVWGASDGNYTYVNVRWN</sequence>
<feature type="chain" id="PRO_5020723026" description="Beta/gamma crystallin" evidence="1">
    <location>
        <begin position="29"/>
        <end position="135"/>
    </location>
</feature>
<keyword evidence="1" id="KW-0732">Signal</keyword>
<feature type="signal peptide" evidence="1">
    <location>
        <begin position="1"/>
        <end position="28"/>
    </location>
</feature>
<dbReference type="AlphaFoldDB" id="A0A4R2JH70"/>
<name>A0A4R2JH70_9PSEU</name>
<evidence type="ECO:0000313" key="3">
    <source>
        <dbReference type="Proteomes" id="UP000295680"/>
    </source>
</evidence>
<accession>A0A4R2JH70</accession>
<protein>
    <recommendedName>
        <fullName evidence="4">Beta/gamma crystallin</fullName>
    </recommendedName>
</protein>
<reference evidence="2 3" key="1">
    <citation type="submission" date="2019-03" db="EMBL/GenBank/DDBJ databases">
        <title>Genomic Encyclopedia of Type Strains, Phase IV (KMG-IV): sequencing the most valuable type-strain genomes for metagenomic binning, comparative biology and taxonomic classification.</title>
        <authorList>
            <person name="Goeker M."/>
        </authorList>
    </citation>
    <scope>NUCLEOTIDE SEQUENCE [LARGE SCALE GENOMIC DNA]</scope>
    <source>
        <strain evidence="2 3">DSM 45934</strain>
    </source>
</reference>
<dbReference type="RefSeq" id="WP_132121775.1">
    <property type="nucleotide sequence ID" value="NZ_SLWS01000007.1"/>
</dbReference>
<evidence type="ECO:0000256" key="1">
    <source>
        <dbReference type="SAM" id="SignalP"/>
    </source>
</evidence>